<gene>
    <name evidence="3" type="ORF">SAMN04489750_3000</name>
</gene>
<dbReference type="InterPro" id="IPR002925">
    <property type="entry name" value="Dienelactn_hydro"/>
</dbReference>
<dbReference type="PANTHER" id="PTHR22946">
    <property type="entry name" value="DIENELACTONE HYDROLASE DOMAIN-CONTAINING PROTEIN-RELATED"/>
    <property type="match status" value="1"/>
</dbReference>
<evidence type="ECO:0000259" key="2">
    <source>
        <dbReference type="Pfam" id="PF01738"/>
    </source>
</evidence>
<dbReference type="EMBL" id="UESZ01000001">
    <property type="protein sequence ID" value="SSA35633.1"/>
    <property type="molecule type" value="Genomic_DNA"/>
</dbReference>
<organism evidence="3 4">
    <name type="scientific">Branchiibius hedensis</name>
    <dbReference type="NCBI Taxonomy" id="672460"/>
    <lineage>
        <taxon>Bacteria</taxon>
        <taxon>Bacillati</taxon>
        <taxon>Actinomycetota</taxon>
        <taxon>Actinomycetes</taxon>
        <taxon>Micrococcales</taxon>
        <taxon>Dermacoccaceae</taxon>
        <taxon>Branchiibius</taxon>
    </lineage>
</organism>
<proteinExistence type="inferred from homology"/>
<dbReference type="RefSeq" id="WP_170119882.1">
    <property type="nucleotide sequence ID" value="NZ_QGDN01000001.1"/>
</dbReference>
<dbReference type="Pfam" id="PF01738">
    <property type="entry name" value="DLH"/>
    <property type="match status" value="1"/>
</dbReference>
<name>A0A2Y9C279_9MICO</name>
<protein>
    <submittedName>
        <fullName evidence="3">Dienelactone hydrolase</fullName>
    </submittedName>
</protein>
<keyword evidence="4" id="KW-1185">Reference proteome</keyword>
<keyword evidence="3" id="KW-0378">Hydrolase</keyword>
<dbReference type="InterPro" id="IPR050261">
    <property type="entry name" value="FrsA_esterase"/>
</dbReference>
<dbReference type="PANTHER" id="PTHR22946:SF0">
    <property type="entry name" value="DIENELACTONE HYDROLASE DOMAIN-CONTAINING PROTEIN"/>
    <property type="match status" value="1"/>
</dbReference>
<feature type="domain" description="Dienelactone hydrolase" evidence="2">
    <location>
        <begin position="20"/>
        <end position="245"/>
    </location>
</feature>
<evidence type="ECO:0000313" key="3">
    <source>
        <dbReference type="EMBL" id="SSA35633.1"/>
    </source>
</evidence>
<dbReference type="SUPFAM" id="SSF53474">
    <property type="entry name" value="alpha/beta-Hydrolases"/>
    <property type="match status" value="1"/>
</dbReference>
<dbReference type="InterPro" id="IPR029058">
    <property type="entry name" value="AB_hydrolase_fold"/>
</dbReference>
<dbReference type="Gene3D" id="3.40.50.1820">
    <property type="entry name" value="alpha/beta hydrolase"/>
    <property type="match status" value="1"/>
</dbReference>
<evidence type="ECO:0000256" key="1">
    <source>
        <dbReference type="ARBA" id="ARBA00008645"/>
    </source>
</evidence>
<evidence type="ECO:0000313" key="4">
    <source>
        <dbReference type="Proteomes" id="UP000250028"/>
    </source>
</evidence>
<reference evidence="4" key="1">
    <citation type="submission" date="2016-10" db="EMBL/GenBank/DDBJ databases">
        <authorList>
            <person name="Varghese N."/>
            <person name="Submissions S."/>
        </authorList>
    </citation>
    <scope>NUCLEOTIDE SEQUENCE [LARGE SCALE GENOMIC DNA]</scope>
    <source>
        <strain evidence="4">DSM 22951</strain>
    </source>
</reference>
<comment type="similarity">
    <text evidence="1">Belongs to the AB hydrolase superfamily.</text>
</comment>
<dbReference type="AlphaFoldDB" id="A0A2Y9C279"/>
<accession>A0A2Y9C279</accession>
<dbReference type="GO" id="GO:0016787">
    <property type="term" value="F:hydrolase activity"/>
    <property type="evidence" value="ECO:0007669"/>
    <property type="project" value="UniProtKB-KW"/>
</dbReference>
<dbReference type="Proteomes" id="UP000250028">
    <property type="component" value="Unassembled WGS sequence"/>
</dbReference>
<sequence>MTQLNQRDVTYRCGSVELVGYLVTAADLPQPGPAVLLIHDAFGLTRDMRAIADRLARLGTSVFAADVWGDGQTFSSPRDAETMIGTMLQDRSTWLARIDAAAEAASQQPEITGPPVALGYCFGGSSALEYLRTGGRLRGVIAIHPGLDLLAPWGDPTQTDGWLAGASVLLCCGADDPMATASQREQLVQSLSASGVEWELDLYSDTKHAFSSVALESAPPNDVIGYNARSAARAWNATLRLLHEVFPQWTAPDSEPPITT</sequence>